<keyword evidence="8 11" id="KW-0472">Membrane</keyword>
<evidence type="ECO:0000256" key="7">
    <source>
        <dbReference type="ARBA" id="ARBA00022989"/>
    </source>
</evidence>
<evidence type="ECO:0000256" key="2">
    <source>
        <dbReference type="ARBA" id="ARBA00022448"/>
    </source>
</evidence>
<evidence type="ECO:0000256" key="8">
    <source>
        <dbReference type="ARBA" id="ARBA00023136"/>
    </source>
</evidence>
<evidence type="ECO:0000259" key="12">
    <source>
        <dbReference type="PROSITE" id="PS50893"/>
    </source>
</evidence>
<keyword evidence="6 14" id="KW-0067">ATP-binding</keyword>
<dbReference type="PROSITE" id="PS50893">
    <property type="entry name" value="ABC_TRANSPORTER_2"/>
    <property type="match status" value="1"/>
</dbReference>
<evidence type="ECO:0000256" key="1">
    <source>
        <dbReference type="ARBA" id="ARBA00004651"/>
    </source>
</evidence>
<dbReference type="Pfam" id="PF00664">
    <property type="entry name" value="ABC_membrane"/>
    <property type="match status" value="1"/>
</dbReference>
<feature type="transmembrane region" description="Helical" evidence="11">
    <location>
        <begin position="315"/>
        <end position="334"/>
    </location>
</feature>
<sequence>MPIGNTKQTSGPTPRTTDHGPANHSTTDHSPADHGTAAHTASRTADVPPDTPWSFTEYINTYRKHAGHPVHILLSFFRGSGRQLTIATLALVAKQSPCWVLPIVTSNIINIITYRDQHNLNELWINLIVAFVFISQNVLSTWTVALQLGRVNRNIERKLRGSLIVKLQQLSIRFHNETQSGRLLSKVMRDVENVEVLIDQTYRNLPIIALDITIAVVVTAMHSPTVLLFFLLTVPAAVIAIYAFRKPIRESNRDFRSQMEQTQAAVAEMLEMIPVTRAHGLQNVEIDHMSKRLNYIHDTGLRLDVVNALFGSTGWVLFQLFQLGCLAFTSYLALNGRIPIGDVVLFQTYFAQIVNSISALINMYPIMTKGMESMSSIGEILQENDVEHNTRDVEPSQLRGDVEYRNVNFRYSPDYPLVLHDFSLKVPAGQSLAFVGDSGSGKSTLLKLLIGFGEPESGSVLVDGIDLKDMDLDAYRRQIAVVPQNTILFSGTLRDNIAYGLGHVSDEQVEQVVREVGLDDVVAALPNGLDTQLGEHGGTLSGGQRQRIAIARALIRKPRIIIFDEATSALDSASEKQVQHAIEHMMGQCTTFMVAHRLSTIRNADRIVVMEHGAIVEEGTYDELMAARGKFYQLKRMQE</sequence>
<reference evidence="14 15" key="1">
    <citation type="journal article" date="2019" name="Syst. Appl. Microbiol.">
        <title>Characterization of Bifidobacterium species in feaces of the Egyptian fruit bat: Description of B. vespertilionis sp. nov. and B. rousetti sp. nov.</title>
        <authorList>
            <person name="Modesto M."/>
            <person name="Satti M."/>
            <person name="Watanabe K."/>
            <person name="Puglisi E."/>
            <person name="Morelli L."/>
            <person name="Huang C.-H."/>
            <person name="Liou J.-S."/>
            <person name="Miyashita M."/>
            <person name="Tamura T."/>
            <person name="Saito S."/>
            <person name="Mori K."/>
            <person name="Huang L."/>
            <person name="Sciavilla P."/>
            <person name="Sandri C."/>
            <person name="Spiezio C."/>
            <person name="Vitali F."/>
            <person name="Cavalieri D."/>
            <person name="Perpetuini G."/>
            <person name="Tofalo R."/>
            <person name="Bonetti A."/>
            <person name="Arita M."/>
            <person name="Mattarelli P."/>
        </authorList>
    </citation>
    <scope>NUCLEOTIDE SEQUENCE [LARGE SCALE GENOMIC DNA]</scope>
    <source>
        <strain evidence="14 15">RST19</strain>
    </source>
</reference>
<dbReference type="CDD" id="cd07346">
    <property type="entry name" value="ABC_6TM_exporters"/>
    <property type="match status" value="1"/>
</dbReference>
<feature type="transmembrane region" description="Helical" evidence="11">
    <location>
        <begin position="227"/>
        <end position="244"/>
    </location>
</feature>
<feature type="region of interest" description="Disordered" evidence="10">
    <location>
        <begin position="1"/>
        <end position="48"/>
    </location>
</feature>
<dbReference type="SUPFAM" id="SSF52540">
    <property type="entry name" value="P-loop containing nucleoside triphosphate hydrolases"/>
    <property type="match status" value="1"/>
</dbReference>
<dbReference type="InterPro" id="IPR017871">
    <property type="entry name" value="ABC_transporter-like_CS"/>
</dbReference>
<evidence type="ECO:0000256" key="9">
    <source>
        <dbReference type="ARBA" id="ARBA00061644"/>
    </source>
</evidence>
<dbReference type="GO" id="GO:0005524">
    <property type="term" value="F:ATP binding"/>
    <property type="evidence" value="ECO:0007669"/>
    <property type="project" value="UniProtKB-KW"/>
</dbReference>
<dbReference type="SUPFAM" id="SSF90123">
    <property type="entry name" value="ABC transporter transmembrane region"/>
    <property type="match status" value="1"/>
</dbReference>
<dbReference type="SMART" id="SM00382">
    <property type="entry name" value="AAA"/>
    <property type="match status" value="1"/>
</dbReference>
<dbReference type="PROSITE" id="PS00211">
    <property type="entry name" value="ABC_TRANSPORTER_1"/>
    <property type="match status" value="1"/>
</dbReference>
<dbReference type="PANTHER" id="PTHR43394">
    <property type="entry name" value="ATP-DEPENDENT PERMEASE MDL1, MITOCHONDRIAL"/>
    <property type="match status" value="1"/>
</dbReference>
<dbReference type="InterPro" id="IPR039421">
    <property type="entry name" value="Type_1_exporter"/>
</dbReference>
<dbReference type="PROSITE" id="PS50929">
    <property type="entry name" value="ABC_TM1F"/>
    <property type="match status" value="1"/>
</dbReference>
<evidence type="ECO:0000256" key="5">
    <source>
        <dbReference type="ARBA" id="ARBA00022741"/>
    </source>
</evidence>
<dbReference type="Gene3D" id="1.20.1560.10">
    <property type="entry name" value="ABC transporter type 1, transmembrane domain"/>
    <property type="match status" value="1"/>
</dbReference>
<feature type="transmembrane region" description="Helical" evidence="11">
    <location>
        <begin position="123"/>
        <end position="148"/>
    </location>
</feature>
<keyword evidence="2" id="KW-0813">Transport</keyword>
<feature type="domain" description="ABC transmembrane type-1" evidence="13">
    <location>
        <begin position="100"/>
        <end position="369"/>
    </location>
</feature>
<keyword evidence="3" id="KW-1003">Cell membrane</keyword>
<gene>
    <name evidence="14" type="ORF">EMO92_03695</name>
</gene>
<protein>
    <submittedName>
        <fullName evidence="14">ABC transporter ATP-binding protein</fullName>
    </submittedName>
</protein>
<evidence type="ECO:0000259" key="13">
    <source>
        <dbReference type="PROSITE" id="PS50929"/>
    </source>
</evidence>
<evidence type="ECO:0000313" key="14">
    <source>
        <dbReference type="EMBL" id="KAA8825872.1"/>
    </source>
</evidence>
<feature type="compositionally biased region" description="Polar residues" evidence="10">
    <location>
        <begin position="1"/>
        <end position="15"/>
    </location>
</feature>
<dbReference type="InterPro" id="IPR036640">
    <property type="entry name" value="ABC1_TM_sf"/>
</dbReference>
<dbReference type="InterPro" id="IPR003593">
    <property type="entry name" value="AAA+_ATPase"/>
</dbReference>
<evidence type="ECO:0000256" key="11">
    <source>
        <dbReference type="SAM" id="Phobius"/>
    </source>
</evidence>
<accession>A0A5J5E9A5</accession>
<dbReference type="InterPro" id="IPR027417">
    <property type="entry name" value="P-loop_NTPase"/>
</dbReference>
<dbReference type="EMBL" id="RZUG01000004">
    <property type="protein sequence ID" value="KAA8825872.1"/>
    <property type="molecule type" value="Genomic_DNA"/>
</dbReference>
<dbReference type="GO" id="GO:0016887">
    <property type="term" value="F:ATP hydrolysis activity"/>
    <property type="evidence" value="ECO:0007669"/>
    <property type="project" value="InterPro"/>
</dbReference>
<dbReference type="PANTHER" id="PTHR43394:SF1">
    <property type="entry name" value="ATP-BINDING CASSETTE SUB-FAMILY B MEMBER 10, MITOCHONDRIAL"/>
    <property type="match status" value="1"/>
</dbReference>
<feature type="transmembrane region" description="Helical" evidence="11">
    <location>
        <begin position="346"/>
        <end position="366"/>
    </location>
</feature>
<dbReference type="InterPro" id="IPR011527">
    <property type="entry name" value="ABC1_TM_dom"/>
</dbReference>
<feature type="domain" description="ABC transporter" evidence="12">
    <location>
        <begin position="402"/>
        <end position="637"/>
    </location>
</feature>
<dbReference type="FunFam" id="3.40.50.300:FF:000299">
    <property type="entry name" value="ABC transporter ATP-binding protein/permease"/>
    <property type="match status" value="1"/>
</dbReference>
<dbReference type="RefSeq" id="WP_150335294.1">
    <property type="nucleotide sequence ID" value="NZ_RZUG01000004.1"/>
</dbReference>
<proteinExistence type="inferred from homology"/>
<evidence type="ECO:0000256" key="6">
    <source>
        <dbReference type="ARBA" id="ARBA00022840"/>
    </source>
</evidence>
<dbReference type="GO" id="GO:0015421">
    <property type="term" value="F:ABC-type oligopeptide transporter activity"/>
    <property type="evidence" value="ECO:0007669"/>
    <property type="project" value="TreeGrafter"/>
</dbReference>
<organism evidence="14 15">
    <name type="scientific">Bifidobacterium reuteri</name>
    <dbReference type="NCBI Taxonomy" id="983706"/>
    <lineage>
        <taxon>Bacteria</taxon>
        <taxon>Bacillati</taxon>
        <taxon>Actinomycetota</taxon>
        <taxon>Actinomycetes</taxon>
        <taxon>Bifidobacteriales</taxon>
        <taxon>Bifidobacteriaceae</taxon>
        <taxon>Bifidobacterium</taxon>
    </lineage>
</organism>
<comment type="caution">
    <text evidence="14">The sequence shown here is derived from an EMBL/GenBank/DDBJ whole genome shotgun (WGS) entry which is preliminary data.</text>
</comment>
<dbReference type="Gene3D" id="3.40.50.300">
    <property type="entry name" value="P-loop containing nucleotide triphosphate hydrolases"/>
    <property type="match status" value="1"/>
</dbReference>
<keyword evidence="7 11" id="KW-1133">Transmembrane helix</keyword>
<evidence type="ECO:0000256" key="10">
    <source>
        <dbReference type="SAM" id="MobiDB-lite"/>
    </source>
</evidence>
<dbReference type="Pfam" id="PF00005">
    <property type="entry name" value="ABC_tran"/>
    <property type="match status" value="1"/>
</dbReference>
<comment type="similarity">
    <text evidence="9">Belongs to the ABC transporter superfamily. Lipid exporter (TC 3.A.1.106) family.</text>
</comment>
<evidence type="ECO:0000313" key="15">
    <source>
        <dbReference type="Proteomes" id="UP000326251"/>
    </source>
</evidence>
<evidence type="ECO:0000256" key="4">
    <source>
        <dbReference type="ARBA" id="ARBA00022692"/>
    </source>
</evidence>
<keyword evidence="4 11" id="KW-0812">Transmembrane</keyword>
<dbReference type="Proteomes" id="UP000326251">
    <property type="component" value="Unassembled WGS sequence"/>
</dbReference>
<dbReference type="GO" id="GO:0005886">
    <property type="term" value="C:plasma membrane"/>
    <property type="evidence" value="ECO:0007669"/>
    <property type="project" value="UniProtKB-SubCell"/>
</dbReference>
<keyword evidence="5" id="KW-0547">Nucleotide-binding</keyword>
<comment type="subcellular location">
    <subcellularLocation>
        <location evidence="1">Cell membrane</location>
        <topology evidence="1">Multi-pass membrane protein</topology>
    </subcellularLocation>
</comment>
<name>A0A5J5E9A5_9BIFI</name>
<evidence type="ECO:0000256" key="3">
    <source>
        <dbReference type="ARBA" id="ARBA00022475"/>
    </source>
</evidence>
<dbReference type="AlphaFoldDB" id="A0A5J5E9A5"/>
<dbReference type="InterPro" id="IPR003439">
    <property type="entry name" value="ABC_transporter-like_ATP-bd"/>
</dbReference>